<evidence type="ECO:0000256" key="7">
    <source>
        <dbReference type="ARBA" id="ARBA00044768"/>
    </source>
</evidence>
<organism evidence="9 10">
    <name type="scientific">Chrysemys picta bellii</name>
    <name type="common">Western painted turtle</name>
    <name type="synonym">Emys bellii</name>
    <dbReference type="NCBI Taxonomy" id="8478"/>
    <lineage>
        <taxon>Eukaryota</taxon>
        <taxon>Metazoa</taxon>
        <taxon>Chordata</taxon>
        <taxon>Craniata</taxon>
        <taxon>Vertebrata</taxon>
        <taxon>Euteleostomi</taxon>
        <taxon>Archelosauria</taxon>
        <taxon>Testudinata</taxon>
        <taxon>Testudines</taxon>
        <taxon>Cryptodira</taxon>
        <taxon>Durocryptodira</taxon>
        <taxon>Testudinoidea</taxon>
        <taxon>Emydidae</taxon>
        <taxon>Chrysemys</taxon>
    </lineage>
</organism>
<dbReference type="GO" id="GO:0006264">
    <property type="term" value="P:mitochondrial DNA replication"/>
    <property type="evidence" value="ECO:0007669"/>
    <property type="project" value="TreeGrafter"/>
</dbReference>
<dbReference type="Proteomes" id="UP000694380">
    <property type="component" value="Unplaced"/>
</dbReference>
<evidence type="ECO:0000256" key="2">
    <source>
        <dbReference type="ARBA" id="ARBA00012417"/>
    </source>
</evidence>
<keyword evidence="3" id="KW-0804">Transcription</keyword>
<name>A0A8C3FU39_CHRPI</name>
<dbReference type="PANTHER" id="PTHR31399:SF0">
    <property type="entry name" value="DNA-DIRECTED PRIMASE_POLYMERASE PROTEIN"/>
    <property type="match status" value="1"/>
</dbReference>
<evidence type="ECO:0000256" key="1">
    <source>
        <dbReference type="ARBA" id="ARBA00009762"/>
    </source>
</evidence>
<comment type="catalytic activity">
    <reaction evidence="8">
        <text>DNA(n) + a 2'-deoxyribonucleoside 5'-triphosphate = DNA(n+1) + diphosphate</text>
        <dbReference type="Rhea" id="RHEA:22508"/>
        <dbReference type="Rhea" id="RHEA-COMP:17339"/>
        <dbReference type="Rhea" id="RHEA-COMP:17340"/>
        <dbReference type="ChEBI" id="CHEBI:33019"/>
        <dbReference type="ChEBI" id="CHEBI:61560"/>
        <dbReference type="ChEBI" id="CHEBI:173112"/>
        <dbReference type="EC" id="2.7.7.7"/>
    </reaction>
    <physiologicalReaction direction="left-to-right" evidence="8">
        <dbReference type="Rhea" id="RHEA:22509"/>
    </physiologicalReaction>
</comment>
<keyword evidence="4" id="KW-0548">Nucleotidyltransferase</keyword>
<protein>
    <recommendedName>
        <fullName evidence="5">DNA-directed primase/polymerase protein</fullName>
        <ecNumber evidence="7">2.7.7.102</ecNumber>
        <ecNumber evidence="2">2.7.7.7</ecNumber>
    </recommendedName>
</protein>
<evidence type="ECO:0000256" key="5">
    <source>
        <dbReference type="ARBA" id="ARBA00026139"/>
    </source>
</evidence>
<comment type="similarity">
    <text evidence="1">Belongs to the eukaryotic-type primase small subunit family.</text>
</comment>
<dbReference type="GeneTree" id="ENSGT00390000003901"/>
<accession>A0A8C3FU39</accession>
<reference evidence="9" key="1">
    <citation type="submission" date="2025-08" db="UniProtKB">
        <authorList>
            <consortium name="Ensembl"/>
        </authorList>
    </citation>
    <scope>IDENTIFICATION</scope>
</reference>
<keyword evidence="4" id="KW-0239">DNA-directed DNA polymerase</keyword>
<proteinExistence type="inferred from homology"/>
<evidence type="ECO:0000256" key="6">
    <source>
        <dbReference type="ARBA" id="ARBA00044677"/>
    </source>
</evidence>
<comment type="catalytic activity">
    <reaction evidence="6">
        <text>ssDNA + n NTP = ssDNA/pppN(pN)n-1 hybrid + (n-1) diphosphate.</text>
        <dbReference type="EC" id="2.7.7.102"/>
    </reaction>
</comment>
<dbReference type="InterPro" id="IPR044917">
    <property type="entry name" value="PRIMPOL"/>
</dbReference>
<sequence>MKRKWEERLKNVDELASQYKRKPLCPVYRPQLSKPWQPCSVWNLFRRQAQAFNYAKTCKEDVHVFALEMNTEDGQRYYLVTTYTEFWFYYK</sequence>
<dbReference type="GO" id="GO:0005759">
    <property type="term" value="C:mitochondrial matrix"/>
    <property type="evidence" value="ECO:0007669"/>
    <property type="project" value="TreeGrafter"/>
</dbReference>
<evidence type="ECO:0000313" key="9">
    <source>
        <dbReference type="Ensembl" id="ENSCPBP00000010997.1"/>
    </source>
</evidence>
<reference evidence="9" key="2">
    <citation type="submission" date="2025-09" db="UniProtKB">
        <authorList>
            <consortium name="Ensembl"/>
        </authorList>
    </citation>
    <scope>IDENTIFICATION</scope>
</reference>
<dbReference type="EC" id="2.7.7.102" evidence="7"/>
<keyword evidence="3" id="KW-0240">DNA-directed RNA polymerase</keyword>
<evidence type="ECO:0000256" key="8">
    <source>
        <dbReference type="ARBA" id="ARBA00047303"/>
    </source>
</evidence>
<dbReference type="GO" id="GO:0000428">
    <property type="term" value="C:DNA-directed RNA polymerase complex"/>
    <property type="evidence" value="ECO:0007669"/>
    <property type="project" value="UniProtKB-KW"/>
</dbReference>
<dbReference type="GO" id="GO:0031297">
    <property type="term" value="P:replication fork processing"/>
    <property type="evidence" value="ECO:0007669"/>
    <property type="project" value="TreeGrafter"/>
</dbReference>
<dbReference type="GO" id="GO:0005634">
    <property type="term" value="C:nucleus"/>
    <property type="evidence" value="ECO:0007669"/>
    <property type="project" value="TreeGrafter"/>
</dbReference>
<dbReference type="GO" id="GO:0042276">
    <property type="term" value="P:error-prone translesion synthesis"/>
    <property type="evidence" value="ECO:0007669"/>
    <property type="project" value="InterPro"/>
</dbReference>
<dbReference type="OMA" id="LWHYYRY"/>
<dbReference type="GO" id="GO:0003887">
    <property type="term" value="F:DNA-directed DNA polymerase activity"/>
    <property type="evidence" value="ECO:0007669"/>
    <property type="project" value="UniProtKB-KW"/>
</dbReference>
<dbReference type="Ensembl" id="ENSCPBT00000013199.1">
    <property type="protein sequence ID" value="ENSCPBP00000010997.1"/>
    <property type="gene ID" value="ENSCPBG00000008426.1"/>
</dbReference>
<keyword evidence="10" id="KW-1185">Reference proteome</keyword>
<dbReference type="PANTHER" id="PTHR31399">
    <property type="entry name" value="DNA-DIRECTED PRIMASE / POLYMERASE PROTEIN"/>
    <property type="match status" value="1"/>
</dbReference>
<evidence type="ECO:0000313" key="10">
    <source>
        <dbReference type="Proteomes" id="UP000694380"/>
    </source>
</evidence>
<keyword evidence="4" id="KW-0808">Transferase</keyword>
<dbReference type="EC" id="2.7.7.7" evidence="2"/>
<evidence type="ECO:0000256" key="3">
    <source>
        <dbReference type="ARBA" id="ARBA00022478"/>
    </source>
</evidence>
<dbReference type="GO" id="GO:0003682">
    <property type="term" value="F:chromatin binding"/>
    <property type="evidence" value="ECO:0007669"/>
    <property type="project" value="TreeGrafter"/>
</dbReference>
<dbReference type="AlphaFoldDB" id="A0A8C3FU39"/>
<dbReference type="GO" id="GO:0009411">
    <property type="term" value="P:response to UV"/>
    <property type="evidence" value="ECO:0007669"/>
    <property type="project" value="TreeGrafter"/>
</dbReference>
<evidence type="ECO:0000256" key="4">
    <source>
        <dbReference type="ARBA" id="ARBA00022932"/>
    </source>
</evidence>